<dbReference type="Pfam" id="PF00041">
    <property type="entry name" value="fn3"/>
    <property type="match status" value="1"/>
</dbReference>
<dbReference type="PROSITE" id="PS51272">
    <property type="entry name" value="SLH"/>
    <property type="match status" value="3"/>
</dbReference>
<dbReference type="Pfam" id="PF05345">
    <property type="entry name" value="He_PIG"/>
    <property type="match status" value="1"/>
</dbReference>
<evidence type="ECO:0000256" key="4">
    <source>
        <dbReference type="ARBA" id="ARBA00023326"/>
    </source>
</evidence>
<dbReference type="InterPro" id="IPR001119">
    <property type="entry name" value="SLH_dom"/>
</dbReference>
<dbReference type="PROSITE" id="PS50853">
    <property type="entry name" value="FN3"/>
    <property type="match status" value="1"/>
</dbReference>
<accession>A0A0W8E4N1</accession>
<feature type="domain" description="SLH" evidence="7">
    <location>
        <begin position="696"/>
        <end position="754"/>
    </location>
</feature>
<evidence type="ECO:0000256" key="1">
    <source>
        <dbReference type="ARBA" id="ARBA00022729"/>
    </source>
</evidence>
<keyword evidence="1" id="KW-0732">Signal</keyword>
<dbReference type="InterPro" id="IPR013783">
    <property type="entry name" value="Ig-like_fold"/>
</dbReference>
<evidence type="ECO:0000259" key="6">
    <source>
        <dbReference type="PROSITE" id="PS50853"/>
    </source>
</evidence>
<organism evidence="8">
    <name type="scientific">hydrocarbon metagenome</name>
    <dbReference type="NCBI Taxonomy" id="938273"/>
    <lineage>
        <taxon>unclassified sequences</taxon>
        <taxon>metagenomes</taxon>
        <taxon>ecological metagenomes</taxon>
    </lineage>
</organism>
<dbReference type="InterPro" id="IPR015919">
    <property type="entry name" value="Cadherin-like_sf"/>
</dbReference>
<dbReference type="Pfam" id="PF03442">
    <property type="entry name" value="CBM_X2"/>
    <property type="match status" value="1"/>
</dbReference>
<feature type="domain" description="SLH" evidence="7">
    <location>
        <begin position="759"/>
        <end position="821"/>
    </location>
</feature>
<feature type="region of interest" description="Disordered" evidence="5">
    <location>
        <begin position="396"/>
        <end position="427"/>
    </location>
</feature>
<dbReference type="InterPro" id="IPR005102">
    <property type="entry name" value="Carbo-bd_X2"/>
</dbReference>
<feature type="compositionally biased region" description="Polar residues" evidence="5">
    <location>
        <begin position="396"/>
        <end position="405"/>
    </location>
</feature>
<dbReference type="SUPFAM" id="SSF81296">
    <property type="entry name" value="E set domains"/>
    <property type="match status" value="1"/>
</dbReference>
<dbReference type="CDD" id="cd00063">
    <property type="entry name" value="FN3"/>
    <property type="match status" value="1"/>
</dbReference>
<feature type="domain" description="SLH" evidence="7">
    <location>
        <begin position="632"/>
        <end position="695"/>
    </location>
</feature>
<gene>
    <name evidence="8" type="ORF">ASZ90_019247</name>
</gene>
<proteinExistence type="predicted"/>
<evidence type="ECO:0000313" key="8">
    <source>
        <dbReference type="EMBL" id="KUG03361.1"/>
    </source>
</evidence>
<sequence length="825" mass="85628">MHKIKKIRFLSALLAVAMLVALMPVTALAAGEPPVLQSAEVTATGHVWLTFDKAMAIPGSGAQGFTVADAYNTSKEVTAVSLSGDSTKILLTLGTTIKGGEAPWLSYTPGVIKASDGGELAGVVYLGITNTLPHPTLDTSSPSPGIVGTVYPHIFTATGGTGPYSFSKSSGSLPNGLTLGADGVLSGTPTAVGNFTFKIMVTDSTLAIDEHEFSITIGASPIVSATISPATVTFDKNPVNQADVSTTVTWNDAVSVTDVKKAGISVGAGVYAVDGNTLTIHKEYLTLQPVGSSVLTVEFDIGNTAALTIEVSDTTPPIGSNPPTWPAGSTMTASGTTKIGTTLNWTEAQDDVGITGYRIYQDDSLLQTVAGTVYSCEVTGLSSSTTYTFQVQAGDGSNQWTTDGPTETIRTKSSGSGGGDSASSTPLYNMDVITGHGSETTLPVTVNKDNGSASIDVSSQSGLVMDGTVITVPSIPGVDAYSVSIPVSYLSTSDGQGTLTINTNTGSITVASNMLMGVSGADGNKAEISLSQGDKSSLPEAAKTAIGDRPLIQLSVAIDGKQTDWNNPYAPVTVSIPYTPTAAELANPESIVIWYIDGNGNAVSVPNGRYDLATGTATFFTTHFSHYAVAYVHKTFSDLGSVEWARKAIEVMASKGITNGTGKDTFSPGANITRADYMVLLINTLGLTADFTENFDDVKTNAYYYNAVGIAKKLDIAAGSGNNRFNPTESISRQDMMVLAARALEKCQGLQAADNITVLDKFSDKGDITEYAAGSFATLVDAGLIEGSGNKQNPHSYTTRAEVAVFLYNVYNKYPEAPVVAASTL</sequence>
<dbReference type="Pfam" id="PF00395">
    <property type="entry name" value="SLH"/>
    <property type="match status" value="3"/>
</dbReference>
<reference evidence="8" key="1">
    <citation type="journal article" date="2015" name="Proc. Natl. Acad. Sci. U.S.A.">
        <title>Networks of energetic and metabolic interactions define dynamics in microbial communities.</title>
        <authorList>
            <person name="Embree M."/>
            <person name="Liu J.K."/>
            <person name="Al-Bassam M.M."/>
            <person name="Zengler K."/>
        </authorList>
    </citation>
    <scope>NUCLEOTIDE SEQUENCE</scope>
</reference>
<dbReference type="AlphaFoldDB" id="A0A0W8E4N1"/>
<dbReference type="InterPro" id="IPR036116">
    <property type="entry name" value="FN3_sf"/>
</dbReference>
<protein>
    <submittedName>
        <fullName evidence="8">Uncharacterized protein</fullName>
    </submittedName>
</protein>
<keyword evidence="4" id="KW-0624">Polysaccharide degradation</keyword>
<dbReference type="GO" id="GO:0016020">
    <property type="term" value="C:membrane"/>
    <property type="evidence" value="ECO:0007669"/>
    <property type="project" value="InterPro"/>
</dbReference>
<dbReference type="Gene3D" id="2.60.40.10">
    <property type="entry name" value="Immunoglobulins"/>
    <property type="match status" value="3"/>
</dbReference>
<name>A0A0W8E4N1_9ZZZZ</name>
<comment type="caution">
    <text evidence="8">The sequence shown here is derived from an EMBL/GenBank/DDBJ whole genome shotgun (WGS) entry which is preliminary data.</text>
</comment>
<dbReference type="InterPro" id="IPR014756">
    <property type="entry name" value="Ig_E-set"/>
</dbReference>
<dbReference type="SUPFAM" id="SSF49313">
    <property type="entry name" value="Cadherin-like"/>
    <property type="match status" value="1"/>
</dbReference>
<keyword evidence="3" id="KW-0119">Carbohydrate metabolism</keyword>
<evidence type="ECO:0000256" key="3">
    <source>
        <dbReference type="ARBA" id="ARBA00023277"/>
    </source>
</evidence>
<dbReference type="GO" id="GO:0005509">
    <property type="term" value="F:calcium ion binding"/>
    <property type="evidence" value="ECO:0007669"/>
    <property type="project" value="InterPro"/>
</dbReference>
<dbReference type="EMBL" id="LNQE01001883">
    <property type="protein sequence ID" value="KUG03361.1"/>
    <property type="molecule type" value="Genomic_DNA"/>
</dbReference>
<feature type="domain" description="Fibronectin type-III" evidence="6">
    <location>
        <begin position="327"/>
        <end position="414"/>
    </location>
</feature>
<keyword evidence="2" id="KW-0136">Cellulose degradation</keyword>
<evidence type="ECO:0000259" key="7">
    <source>
        <dbReference type="PROSITE" id="PS51272"/>
    </source>
</evidence>
<dbReference type="SUPFAM" id="SSF49265">
    <property type="entry name" value="Fibronectin type III"/>
    <property type="match status" value="1"/>
</dbReference>
<dbReference type="InterPro" id="IPR003961">
    <property type="entry name" value="FN3_dom"/>
</dbReference>
<evidence type="ECO:0000256" key="5">
    <source>
        <dbReference type="SAM" id="MobiDB-lite"/>
    </source>
</evidence>
<dbReference type="GO" id="GO:0030245">
    <property type="term" value="P:cellulose catabolic process"/>
    <property type="evidence" value="ECO:0007669"/>
    <property type="project" value="UniProtKB-KW"/>
</dbReference>
<evidence type="ECO:0000256" key="2">
    <source>
        <dbReference type="ARBA" id="ARBA00023001"/>
    </source>
</evidence>